<keyword evidence="1" id="KW-1133">Transmembrane helix</keyword>
<evidence type="ECO:0000313" key="3">
    <source>
        <dbReference type="Proteomes" id="UP000557193"/>
    </source>
</evidence>
<reference evidence="2 3" key="1">
    <citation type="submission" date="2020-08" db="EMBL/GenBank/DDBJ databases">
        <title>Functional genomics of gut bacteria from endangered species of beetles.</title>
        <authorList>
            <person name="Carlos-Shanley C."/>
        </authorList>
    </citation>
    <scope>NUCLEOTIDE SEQUENCE [LARGE SCALE GENOMIC DNA]</scope>
    <source>
        <strain evidence="2 3">S00202</strain>
    </source>
</reference>
<keyword evidence="3" id="KW-1185">Reference proteome</keyword>
<dbReference type="RefSeq" id="WP_184680670.1">
    <property type="nucleotide sequence ID" value="NZ_JACHLL010000001.1"/>
</dbReference>
<comment type="caution">
    <text evidence="2">The sequence shown here is derived from an EMBL/GenBank/DDBJ whole genome shotgun (WGS) entry which is preliminary data.</text>
</comment>
<gene>
    <name evidence="2" type="ORF">HNP49_000714</name>
</gene>
<name>A0A7X0ET16_9PSED</name>
<feature type="transmembrane region" description="Helical" evidence="1">
    <location>
        <begin position="12"/>
        <end position="30"/>
    </location>
</feature>
<keyword evidence="1" id="KW-0472">Membrane</keyword>
<dbReference type="Proteomes" id="UP000557193">
    <property type="component" value="Unassembled WGS sequence"/>
</dbReference>
<protein>
    <submittedName>
        <fullName evidence="2">Uncharacterized protein</fullName>
    </submittedName>
</protein>
<dbReference type="EMBL" id="JACHLL010000001">
    <property type="protein sequence ID" value="MBB6340564.1"/>
    <property type="molecule type" value="Genomic_DNA"/>
</dbReference>
<evidence type="ECO:0000313" key="2">
    <source>
        <dbReference type="EMBL" id="MBB6340564.1"/>
    </source>
</evidence>
<organism evidence="2 3">
    <name type="scientific">Pseudomonas fluvialis</name>
    <dbReference type="NCBI Taxonomy" id="1793966"/>
    <lineage>
        <taxon>Bacteria</taxon>
        <taxon>Pseudomonadati</taxon>
        <taxon>Pseudomonadota</taxon>
        <taxon>Gammaproteobacteria</taxon>
        <taxon>Pseudomonadales</taxon>
        <taxon>Pseudomonadaceae</taxon>
        <taxon>Pseudomonas</taxon>
    </lineage>
</organism>
<evidence type="ECO:0000256" key="1">
    <source>
        <dbReference type="SAM" id="Phobius"/>
    </source>
</evidence>
<accession>A0A7X0ET16</accession>
<keyword evidence="1" id="KW-0812">Transmembrane</keyword>
<dbReference type="AlphaFoldDB" id="A0A7X0ET16"/>
<sequence>MLATEMYKARFVLASLASFVLLAVGYFLLIDRLAIVDTNLGVSYRQFLLQASDDIPKRIIVESGSNAIHSIDAQAIEQHFGRLTIIVSDNAGYPLRHKIERLANHLKADDTLILPLEWLQYRADDKLPADYVSSVLDERGSNAFYYRELSWPERIRFVYQSVPFKLGLQAAFRLNALQSHNPHIAAARQDSLSRFEGQIRQSARGSQLIEKGAELNNLARGLKCDYYLFGLWEFPPISATFIENLQRLAEVRDASGAKIFFAWPAVTARDDNECYQIYEQQIRDYASSIQSLVEAQGFSFLGTPEQSRFDHQCMLDTYYHVRATCAAIRTRQLISALQTQGLESGLRLDQRSLQESFLSHLRQ</sequence>
<proteinExistence type="predicted"/>